<feature type="domain" description="DNA helicase Pif1-like DEAD-box helicase" evidence="3">
    <location>
        <begin position="265"/>
        <end position="367"/>
    </location>
</feature>
<dbReference type="InterPro" id="IPR027417">
    <property type="entry name" value="P-loop_NTPase"/>
</dbReference>
<dbReference type="GO" id="GO:0006281">
    <property type="term" value="P:DNA repair"/>
    <property type="evidence" value="ECO:0007669"/>
    <property type="project" value="UniProtKB-KW"/>
</dbReference>
<dbReference type="InterPro" id="IPR051055">
    <property type="entry name" value="PIF1_helicase"/>
</dbReference>
<dbReference type="InterPro" id="IPR010285">
    <property type="entry name" value="DNA_helicase_pif1-like_DEAD"/>
</dbReference>
<evidence type="ECO:0000259" key="3">
    <source>
        <dbReference type="Pfam" id="PF05970"/>
    </source>
</evidence>
<evidence type="ECO:0000256" key="2">
    <source>
        <dbReference type="SAM" id="MobiDB-lite"/>
    </source>
</evidence>
<proteinExistence type="inferred from homology"/>
<dbReference type="PANTHER" id="PTHR47642:SF5">
    <property type="entry name" value="ATP-DEPENDENT DNA HELICASE"/>
    <property type="match status" value="1"/>
</dbReference>
<keyword evidence="1" id="KW-0234">DNA repair</keyword>
<dbReference type="GO" id="GO:0006310">
    <property type="term" value="P:DNA recombination"/>
    <property type="evidence" value="ECO:0007669"/>
    <property type="project" value="UniProtKB-KW"/>
</dbReference>
<dbReference type="SUPFAM" id="SSF52540">
    <property type="entry name" value="P-loop containing nucleoside triphosphate hydrolases"/>
    <property type="match status" value="1"/>
</dbReference>
<dbReference type="PANTHER" id="PTHR47642">
    <property type="entry name" value="ATP-DEPENDENT DNA HELICASE"/>
    <property type="match status" value="1"/>
</dbReference>
<comment type="cofactor">
    <cofactor evidence="1">
        <name>Mg(2+)</name>
        <dbReference type="ChEBI" id="CHEBI:18420"/>
    </cofactor>
</comment>
<dbReference type="EMBL" id="CP044620">
    <property type="protein sequence ID" value="QRD85106.1"/>
    <property type="molecule type" value="Genomic_DNA"/>
</dbReference>
<comment type="catalytic activity">
    <reaction evidence="1">
        <text>ATP + H2O = ADP + phosphate + H(+)</text>
        <dbReference type="Rhea" id="RHEA:13065"/>
        <dbReference type="ChEBI" id="CHEBI:15377"/>
        <dbReference type="ChEBI" id="CHEBI:15378"/>
        <dbReference type="ChEBI" id="CHEBI:30616"/>
        <dbReference type="ChEBI" id="CHEBI:43474"/>
        <dbReference type="ChEBI" id="CHEBI:456216"/>
        <dbReference type="EC" id="5.6.2.3"/>
    </reaction>
</comment>
<dbReference type="Gene3D" id="3.40.50.300">
    <property type="entry name" value="P-loop containing nucleotide triphosphate hydrolases"/>
    <property type="match status" value="1"/>
</dbReference>
<accession>A0A7U2QU84</accession>
<dbReference type="GO" id="GO:0016787">
    <property type="term" value="F:hydrolase activity"/>
    <property type="evidence" value="ECO:0007669"/>
    <property type="project" value="UniProtKB-KW"/>
</dbReference>
<dbReference type="Proteomes" id="UP000596276">
    <property type="component" value="Chromosome 3"/>
</dbReference>
<keyword evidence="1" id="KW-0547">Nucleotide-binding</keyword>
<evidence type="ECO:0000313" key="5">
    <source>
        <dbReference type="Proteomes" id="UP000596276"/>
    </source>
</evidence>
<feature type="compositionally biased region" description="Acidic residues" evidence="2">
    <location>
        <begin position="10"/>
        <end position="25"/>
    </location>
</feature>
<dbReference type="GO" id="GO:0005524">
    <property type="term" value="F:ATP binding"/>
    <property type="evidence" value="ECO:0007669"/>
    <property type="project" value="UniProtKB-KW"/>
</dbReference>
<dbReference type="VEuPathDB" id="FungiDB:F9C07_2210802"/>
<keyword evidence="1" id="KW-0347">Helicase</keyword>
<dbReference type="AlphaFoldDB" id="A0A7U2QU84"/>
<feature type="region of interest" description="Disordered" evidence="2">
    <location>
        <begin position="1"/>
        <end position="32"/>
    </location>
</feature>
<dbReference type="EC" id="5.6.2.3" evidence="1"/>
<keyword evidence="5" id="KW-1185">Reference proteome</keyword>
<evidence type="ECO:0000313" key="4">
    <source>
        <dbReference type="EMBL" id="QRD85106.1"/>
    </source>
</evidence>
<keyword evidence="1" id="KW-0227">DNA damage</keyword>
<comment type="similarity">
    <text evidence="1">Belongs to the helicase family.</text>
</comment>
<name>A0A7U2QU84_ASPFN</name>
<dbReference type="GO" id="GO:0000723">
    <property type="term" value="P:telomere maintenance"/>
    <property type="evidence" value="ECO:0007669"/>
    <property type="project" value="InterPro"/>
</dbReference>
<dbReference type="GO" id="GO:0043139">
    <property type="term" value="F:5'-3' DNA helicase activity"/>
    <property type="evidence" value="ECO:0007669"/>
    <property type="project" value="UniProtKB-EC"/>
</dbReference>
<reference evidence="5" key="1">
    <citation type="journal article" date="2021" name="G3 (Bethesda)">
        <title>Chromosome assembled and annotated genome sequence of Aspergillus flavus NRRL 3357.</title>
        <authorList>
            <person name="Skerker J.M."/>
            <person name="Pianalto K.M."/>
            <person name="Mondo S.J."/>
            <person name="Yang K."/>
            <person name="Arkin A.P."/>
            <person name="Keller N.P."/>
            <person name="Grigoriev I.V."/>
            <person name="Louise Glass N.L."/>
        </authorList>
    </citation>
    <scope>NUCLEOTIDE SEQUENCE [LARGE SCALE GENOMIC DNA]</scope>
    <source>
        <strain evidence="5">ATCC 200026 / FGSC A1120 / IAM 13836 / NRRL 3357 / JCM 12722 / SRRC 167</strain>
    </source>
</reference>
<organism evidence="4 5">
    <name type="scientific">Aspergillus flavus (strain ATCC 200026 / FGSC A1120 / IAM 13836 / NRRL 3357 / JCM 12722 / SRRC 167)</name>
    <dbReference type="NCBI Taxonomy" id="332952"/>
    <lineage>
        <taxon>Eukaryota</taxon>
        <taxon>Fungi</taxon>
        <taxon>Dikarya</taxon>
        <taxon>Ascomycota</taxon>
        <taxon>Pezizomycotina</taxon>
        <taxon>Eurotiomycetes</taxon>
        <taxon>Eurotiomycetidae</taxon>
        <taxon>Eurotiales</taxon>
        <taxon>Aspergillaceae</taxon>
        <taxon>Aspergillus</taxon>
        <taxon>Aspergillus subgen. Circumdati</taxon>
    </lineage>
</organism>
<protein>
    <recommendedName>
        <fullName evidence="1">ATP-dependent DNA helicase</fullName>
        <ecNumber evidence="1">5.6.2.3</ecNumber>
    </recommendedName>
</protein>
<evidence type="ECO:0000256" key="1">
    <source>
        <dbReference type="RuleBase" id="RU363044"/>
    </source>
</evidence>
<gene>
    <name evidence="4" type="ORF">F9C07_2210802</name>
</gene>
<keyword evidence="1" id="KW-0378">Hydrolase</keyword>
<keyword evidence="1" id="KW-0233">DNA recombination</keyword>
<sequence length="425" mass="47353">MRYARQGSGIDEDLHDGDLYPESDNEGSCPDSNIDETFSTETLLTAFSSISRLWDRVLRDAQQQITALAALSLRCHSFWFEHVQPLDIASNVLCKAAGLKFAPAILLQSWEACLRDINAQADQDNTIGPAPDLDDFNDKITDGILLPLLVEPEAIPDVEERGSRVGVAPTGASLSSLVSEIIPLNRKQAIVVQRIISEALSWACFPYDWSQRQQTLLYVGGEGGVGKSQIIKEIVAGMDLLRCKYELIFMAPTGAVADLIWVKGLRVRRLWSRKIIMVNDEVSMTDRSTLNTINSHCKSARSLDRTSPDLFSGLPIVILMGDFYQFPPVRSQPLWKPPQNDVDTDGRLIWHRFSQVIIPDERMRQTEDVPYQLLLRRARTGSLTSNDVLMLNGRAITSLANSHPQDTTAIVTLNSLQTCHQSPPN</sequence>
<keyword evidence="1" id="KW-0067">ATP-binding</keyword>
<dbReference type="Pfam" id="PF05970">
    <property type="entry name" value="PIF1"/>
    <property type="match status" value="1"/>
</dbReference>